<organism evidence="2 3">
    <name type="scientific">Dactylosporangium vinaceum</name>
    <dbReference type="NCBI Taxonomy" id="53362"/>
    <lineage>
        <taxon>Bacteria</taxon>
        <taxon>Bacillati</taxon>
        <taxon>Actinomycetota</taxon>
        <taxon>Actinomycetes</taxon>
        <taxon>Micromonosporales</taxon>
        <taxon>Micromonosporaceae</taxon>
        <taxon>Dactylosporangium</taxon>
    </lineage>
</organism>
<dbReference type="RefSeq" id="WP_223103979.1">
    <property type="nucleotide sequence ID" value="NZ_CP061913.1"/>
</dbReference>
<gene>
    <name evidence="2" type="ORF">ACFFTR_53065</name>
</gene>
<feature type="region of interest" description="Disordered" evidence="1">
    <location>
        <begin position="1"/>
        <end position="58"/>
    </location>
</feature>
<keyword evidence="3" id="KW-1185">Reference proteome</keyword>
<comment type="caution">
    <text evidence="2">The sequence shown here is derived from an EMBL/GenBank/DDBJ whole genome shotgun (WGS) entry which is preliminary data.</text>
</comment>
<proteinExistence type="predicted"/>
<dbReference type="Proteomes" id="UP001589608">
    <property type="component" value="Unassembled WGS sequence"/>
</dbReference>
<dbReference type="EMBL" id="JBHMCA010000093">
    <property type="protein sequence ID" value="MFB9451850.1"/>
    <property type="molecule type" value="Genomic_DNA"/>
</dbReference>
<dbReference type="Pfam" id="PF13834">
    <property type="entry name" value="DUF4193"/>
    <property type="match status" value="1"/>
</dbReference>
<accession>A0ABV5MSK3</accession>
<evidence type="ECO:0000313" key="3">
    <source>
        <dbReference type="Proteomes" id="UP001589608"/>
    </source>
</evidence>
<evidence type="ECO:0000256" key="1">
    <source>
        <dbReference type="SAM" id="MobiDB-lite"/>
    </source>
</evidence>
<reference evidence="2 3" key="1">
    <citation type="submission" date="2024-09" db="EMBL/GenBank/DDBJ databases">
        <authorList>
            <person name="Sun Q."/>
            <person name="Mori K."/>
        </authorList>
    </citation>
    <scope>NUCLEOTIDE SEQUENCE [LARGE SCALE GENOMIC DNA]</scope>
    <source>
        <strain evidence="2 3">JCM 3307</strain>
    </source>
</reference>
<feature type="compositionally biased region" description="Basic and acidic residues" evidence="1">
    <location>
        <begin position="1"/>
        <end position="12"/>
    </location>
</feature>
<protein>
    <submittedName>
        <fullName evidence="2">DUF4193 family protein</fullName>
    </submittedName>
</protein>
<evidence type="ECO:0000313" key="2">
    <source>
        <dbReference type="EMBL" id="MFB9451850.1"/>
    </source>
</evidence>
<sequence>MNVDFDAPRPSETDDADEPSFGTRGRAASDDTPDLDGAAGPDSTDERDPIDEEMSVPVVPMRADEFRCGRCFLVHHRNRLADGHAGQLCRDCV</sequence>
<feature type="compositionally biased region" description="Acidic residues" evidence="1">
    <location>
        <begin position="43"/>
        <end position="54"/>
    </location>
</feature>
<name>A0ABV5MSK3_9ACTN</name>
<dbReference type="InterPro" id="IPR025242">
    <property type="entry name" value="DUF4193"/>
</dbReference>